<keyword evidence="4 6" id="KW-0472">Membrane</keyword>
<evidence type="ECO:0008006" key="10">
    <source>
        <dbReference type="Google" id="ProtNLM"/>
    </source>
</evidence>
<dbReference type="AlphaFoldDB" id="A0A136JCF6"/>
<dbReference type="GO" id="GO:0071944">
    <property type="term" value="C:cell periphery"/>
    <property type="evidence" value="ECO:0007669"/>
    <property type="project" value="UniProtKB-ARBA"/>
</dbReference>
<evidence type="ECO:0000256" key="2">
    <source>
        <dbReference type="ARBA" id="ARBA00022692"/>
    </source>
</evidence>
<reference evidence="9" key="1">
    <citation type="submission" date="2016-02" db="EMBL/GenBank/DDBJ databases">
        <title>Draft genome sequence of Microdochium bolleyi, a fungal endophyte of beachgrass.</title>
        <authorList>
            <consortium name="DOE Joint Genome Institute"/>
            <person name="David A.S."/>
            <person name="May G."/>
            <person name="Haridas S."/>
            <person name="Lim J."/>
            <person name="Wang M."/>
            <person name="Labutti K."/>
            <person name="Lipzen A."/>
            <person name="Barry K."/>
            <person name="Grigoriev I.V."/>
        </authorList>
    </citation>
    <scope>NUCLEOTIDE SEQUENCE [LARGE SCALE GENOMIC DNA]</scope>
    <source>
        <strain evidence="9">J235TASD1</strain>
    </source>
</reference>
<dbReference type="InterPro" id="IPR051694">
    <property type="entry name" value="Immunoregulatory_rcpt-like"/>
</dbReference>
<feature type="chain" id="PRO_5007293670" description="Mid2 domain-containing protein" evidence="7">
    <location>
        <begin position="32"/>
        <end position="347"/>
    </location>
</feature>
<evidence type="ECO:0000256" key="6">
    <source>
        <dbReference type="SAM" id="Phobius"/>
    </source>
</evidence>
<comment type="subcellular location">
    <subcellularLocation>
        <location evidence="1">Membrane</location>
        <topology evidence="1">Single-pass membrane protein</topology>
    </subcellularLocation>
</comment>
<gene>
    <name evidence="8" type="ORF">Micbo1qcDRAFT_160150</name>
</gene>
<evidence type="ECO:0000256" key="4">
    <source>
        <dbReference type="ARBA" id="ARBA00023136"/>
    </source>
</evidence>
<keyword evidence="7" id="KW-0732">Signal</keyword>
<feature type="transmembrane region" description="Helical" evidence="6">
    <location>
        <begin position="218"/>
        <end position="241"/>
    </location>
</feature>
<sequence>MANSYSGHSRSQSFVVSITLLLLAFILHVNAACYYPNGNLAPNDVPCKSNTVAAACCGQGYACLSNGICQPTGNELLEPGASGFVRGSCTDQKWTNPGCPYFCIDPKINNVAGGHGIAKCKNRSDDSYYCIDSEHDETTCAKGGFLFFIGKPSALTTIGVVAPTSSSTTSSARSSTSAESSGNTLTSTTISAPSTPPPPATAPAAANPSSDPPKDNTALIAGVVAGVLGGLILGAAGVWLLRRFFQKRKDARDAAAAAAAGGNNYPITVNNNDESKSTAEAHHYYQQQQQQQQQVQEQGQSYGLWSTAGNKPELDGGHSHSIGGSTAIYEAGTRSPQELPADPQGWR</sequence>
<keyword evidence="2 6" id="KW-0812">Transmembrane</keyword>
<feature type="region of interest" description="Disordered" evidence="5">
    <location>
        <begin position="295"/>
        <end position="347"/>
    </location>
</feature>
<dbReference type="InParanoid" id="A0A136JCF6"/>
<evidence type="ECO:0000256" key="7">
    <source>
        <dbReference type="SAM" id="SignalP"/>
    </source>
</evidence>
<evidence type="ECO:0000256" key="3">
    <source>
        <dbReference type="ARBA" id="ARBA00022989"/>
    </source>
</evidence>
<dbReference type="GO" id="GO:0016020">
    <property type="term" value="C:membrane"/>
    <property type="evidence" value="ECO:0007669"/>
    <property type="project" value="UniProtKB-SubCell"/>
</dbReference>
<dbReference type="PANTHER" id="PTHR15549:SF26">
    <property type="entry name" value="AXIAL BUDDING PATTERN PROTEIN 2-RELATED"/>
    <property type="match status" value="1"/>
</dbReference>
<evidence type="ECO:0000256" key="1">
    <source>
        <dbReference type="ARBA" id="ARBA00004167"/>
    </source>
</evidence>
<proteinExistence type="predicted"/>
<organism evidence="8 9">
    <name type="scientific">Microdochium bolleyi</name>
    <dbReference type="NCBI Taxonomy" id="196109"/>
    <lineage>
        <taxon>Eukaryota</taxon>
        <taxon>Fungi</taxon>
        <taxon>Dikarya</taxon>
        <taxon>Ascomycota</taxon>
        <taxon>Pezizomycotina</taxon>
        <taxon>Sordariomycetes</taxon>
        <taxon>Xylariomycetidae</taxon>
        <taxon>Xylariales</taxon>
        <taxon>Microdochiaceae</taxon>
        <taxon>Microdochium</taxon>
    </lineage>
</organism>
<dbReference type="OrthoDB" id="5215637at2759"/>
<keyword evidence="3 6" id="KW-1133">Transmembrane helix</keyword>
<evidence type="ECO:0000313" key="9">
    <source>
        <dbReference type="Proteomes" id="UP000070501"/>
    </source>
</evidence>
<feature type="compositionally biased region" description="Low complexity" evidence="5">
    <location>
        <begin position="164"/>
        <end position="193"/>
    </location>
</feature>
<feature type="region of interest" description="Disordered" evidence="5">
    <location>
        <begin position="164"/>
        <end position="213"/>
    </location>
</feature>
<dbReference type="EMBL" id="KQ964247">
    <property type="protein sequence ID" value="KXJ94843.1"/>
    <property type="molecule type" value="Genomic_DNA"/>
</dbReference>
<feature type="signal peptide" evidence="7">
    <location>
        <begin position="1"/>
        <end position="31"/>
    </location>
</feature>
<accession>A0A136JCF6</accession>
<evidence type="ECO:0000256" key="5">
    <source>
        <dbReference type="SAM" id="MobiDB-lite"/>
    </source>
</evidence>
<dbReference type="STRING" id="196109.A0A136JCF6"/>
<protein>
    <recommendedName>
        <fullName evidence="10">Mid2 domain-containing protein</fullName>
    </recommendedName>
</protein>
<evidence type="ECO:0000313" key="8">
    <source>
        <dbReference type="EMBL" id="KXJ94843.1"/>
    </source>
</evidence>
<dbReference type="PANTHER" id="PTHR15549">
    <property type="entry name" value="PAIRED IMMUNOGLOBULIN-LIKE TYPE 2 RECEPTOR"/>
    <property type="match status" value="1"/>
</dbReference>
<dbReference type="Proteomes" id="UP000070501">
    <property type="component" value="Unassembled WGS sequence"/>
</dbReference>
<name>A0A136JCF6_9PEZI</name>
<keyword evidence="9" id="KW-1185">Reference proteome</keyword>